<dbReference type="SUPFAM" id="SSF90188">
    <property type="entry name" value="Somatomedin B domain"/>
    <property type="match status" value="1"/>
</dbReference>
<feature type="chain" id="PRO_5043786126" description="SMB domain-containing protein" evidence="2">
    <location>
        <begin position="28"/>
        <end position="832"/>
    </location>
</feature>
<dbReference type="EMBL" id="BLXT01003614">
    <property type="protein sequence ID" value="GFO02641.1"/>
    <property type="molecule type" value="Genomic_DNA"/>
</dbReference>
<reference evidence="4 5" key="1">
    <citation type="journal article" date="2021" name="Elife">
        <title>Chloroplast acquisition without the gene transfer in kleptoplastic sea slugs, Plakobranchus ocellatus.</title>
        <authorList>
            <person name="Maeda T."/>
            <person name="Takahashi S."/>
            <person name="Yoshida T."/>
            <person name="Shimamura S."/>
            <person name="Takaki Y."/>
            <person name="Nagai Y."/>
            <person name="Toyoda A."/>
            <person name="Suzuki Y."/>
            <person name="Arimoto A."/>
            <person name="Ishii H."/>
            <person name="Satoh N."/>
            <person name="Nishiyama T."/>
            <person name="Hasebe M."/>
            <person name="Maruyama T."/>
            <person name="Minagawa J."/>
            <person name="Obokata J."/>
            <person name="Shigenobu S."/>
        </authorList>
    </citation>
    <scope>NUCLEOTIDE SEQUENCE [LARGE SCALE GENOMIC DNA]</scope>
</reference>
<proteinExistence type="predicted"/>
<organism evidence="4 5">
    <name type="scientific">Plakobranchus ocellatus</name>
    <dbReference type="NCBI Taxonomy" id="259542"/>
    <lineage>
        <taxon>Eukaryota</taxon>
        <taxon>Metazoa</taxon>
        <taxon>Spiralia</taxon>
        <taxon>Lophotrochozoa</taxon>
        <taxon>Mollusca</taxon>
        <taxon>Gastropoda</taxon>
        <taxon>Heterobranchia</taxon>
        <taxon>Euthyneura</taxon>
        <taxon>Panpulmonata</taxon>
        <taxon>Sacoglossa</taxon>
        <taxon>Placobranchoidea</taxon>
        <taxon>Plakobranchidae</taxon>
        <taxon>Plakobranchus</taxon>
    </lineage>
</organism>
<sequence length="832" mass="93317">MALYKHHQLTEAAIMMLLSAPILLCSSGVLLPSNCTGRPDASNGTLSTLFLQIDLERNTTMRRSKVLSGGQMLHSCQENFGTCNTSLNNSYPEGWPREARISLSPYNGTNNRPSDCSHITKQSKELEEFEAENNEKNAIELSMLSRSSLVKRNPTGLFTTSNTSVHLKRSINNSLTGILEDYTDFNNTKMLTTKQKHSLTESGLEQATAPIMRDDEDSLDLFLTFTCQGRCGEKRSFPCSCSLTCVVYGTCCENMTQDCPHEWNEGLTRFDHIRTADFICSENAIYTIISCPKKNERIVEGSQIEPTAGNKQMLGIETKSLESQNRFLSRVATTTRRNHVIEDNFTDPIVLKENHTESISGRLFAALAAAPVTDSDTGLTFINKTVYNCHSLPESNALQWQIWLKYTYSSPRTLEDFLKHQSLSNYQPNFNKGIFMDHLCDPNIQQTCDKNANLEETFAMYANKCHESNDAVVLSHNPPYAFYRNRFCAYCNEGKHTEYQLFLTERSFSSEFSFHLLLSLTKANTVSLKLNRPELEIFRLPWSQATCPVQDQGASELASPARKSGQEIETRCSATCDDPSFTLQSDGMCKAPHQALLALADDGLTPLCPAAMTGLAQFVVCGLRQEIENLKIANVTASSVYVAFDSSLNRSLYLLPLHMALPEQSRFIFSDNLADIIKNIFSVALLTKSLHHYRTSHIICPQGEEDREKAVTQTFESSSLFLFVTRKTQDLAQGMEEIRGPVVDNQTTTTVCLTATYDANMKPAPLLCMDDPVRERDSVWISRFSSSSCFQYLNNLKSNTKNEAATVKGRHDILLQYTIFACLLTSAMRQLF</sequence>
<evidence type="ECO:0000256" key="2">
    <source>
        <dbReference type="SAM" id="SignalP"/>
    </source>
</evidence>
<dbReference type="PROSITE" id="PS50958">
    <property type="entry name" value="SMB_2"/>
    <property type="match status" value="1"/>
</dbReference>
<feature type="signal peptide" evidence="2">
    <location>
        <begin position="1"/>
        <end position="27"/>
    </location>
</feature>
<keyword evidence="1" id="KW-1015">Disulfide bond</keyword>
<evidence type="ECO:0000256" key="1">
    <source>
        <dbReference type="ARBA" id="ARBA00023157"/>
    </source>
</evidence>
<dbReference type="AlphaFoldDB" id="A0AAV4A7J3"/>
<evidence type="ECO:0000313" key="4">
    <source>
        <dbReference type="EMBL" id="GFO02641.1"/>
    </source>
</evidence>
<gene>
    <name evidence="4" type="ORF">PoB_002914600</name>
</gene>
<dbReference type="InterPro" id="IPR001212">
    <property type="entry name" value="Somatomedin_B_dom"/>
</dbReference>
<name>A0AAV4A7J3_9GAST</name>
<evidence type="ECO:0000259" key="3">
    <source>
        <dbReference type="PROSITE" id="PS50958"/>
    </source>
</evidence>
<evidence type="ECO:0000313" key="5">
    <source>
        <dbReference type="Proteomes" id="UP000735302"/>
    </source>
</evidence>
<comment type="caution">
    <text evidence="4">The sequence shown here is derived from an EMBL/GenBank/DDBJ whole genome shotgun (WGS) entry which is preliminary data.</text>
</comment>
<accession>A0AAV4A7J3</accession>
<feature type="domain" description="SMB" evidence="3">
    <location>
        <begin position="223"/>
        <end position="264"/>
    </location>
</feature>
<keyword evidence="2" id="KW-0732">Signal</keyword>
<dbReference type="InterPro" id="IPR036024">
    <property type="entry name" value="Somatomedin_B-like_dom_sf"/>
</dbReference>
<dbReference type="Proteomes" id="UP000735302">
    <property type="component" value="Unassembled WGS sequence"/>
</dbReference>
<keyword evidence="5" id="KW-1185">Reference proteome</keyword>
<protein>
    <recommendedName>
        <fullName evidence="3">SMB domain-containing protein</fullName>
    </recommendedName>
</protein>